<dbReference type="OrthoDB" id="203934at2157"/>
<dbReference type="RefSeq" id="WP_090615724.1">
    <property type="nucleotide sequence ID" value="NZ_FOFD01000002.1"/>
</dbReference>
<evidence type="ECO:0000313" key="1">
    <source>
        <dbReference type="EMBL" id="SEQ34620.1"/>
    </source>
</evidence>
<name>A0A1H9F9I9_9EURY</name>
<gene>
    <name evidence="1" type="ORF">SAMN04489841_1513</name>
</gene>
<dbReference type="EMBL" id="FOFD01000002">
    <property type="protein sequence ID" value="SEQ34620.1"/>
    <property type="molecule type" value="Genomic_DNA"/>
</dbReference>
<proteinExistence type="predicted"/>
<dbReference type="STRING" id="1186196.SAMN04489841_1513"/>
<sequence length="108" mass="11813">MVQDDDGQVLLFTYDYESGEDFEVVSQLETGTTVRILQTADGETVSEISQPDEYTGHVVRLQAENGPQGPTILLFTRDESYDSGDSGTLGEDAQIFSSQLNLLSTSLE</sequence>
<accession>A0A1H9F9I9</accession>
<organism evidence="1 2">
    <name type="scientific">Natrinema salaciae</name>
    <dbReference type="NCBI Taxonomy" id="1186196"/>
    <lineage>
        <taxon>Archaea</taxon>
        <taxon>Methanobacteriati</taxon>
        <taxon>Methanobacteriota</taxon>
        <taxon>Stenosarchaea group</taxon>
        <taxon>Halobacteria</taxon>
        <taxon>Halobacteriales</taxon>
        <taxon>Natrialbaceae</taxon>
        <taxon>Natrinema</taxon>
    </lineage>
</organism>
<evidence type="ECO:0000313" key="2">
    <source>
        <dbReference type="Proteomes" id="UP000199114"/>
    </source>
</evidence>
<reference evidence="2" key="1">
    <citation type="submission" date="2016-10" db="EMBL/GenBank/DDBJ databases">
        <authorList>
            <person name="Varghese N."/>
            <person name="Submissions S."/>
        </authorList>
    </citation>
    <scope>NUCLEOTIDE SEQUENCE [LARGE SCALE GENOMIC DNA]</scope>
    <source>
        <strain evidence="2">DSM 25055</strain>
    </source>
</reference>
<dbReference type="Proteomes" id="UP000199114">
    <property type="component" value="Unassembled WGS sequence"/>
</dbReference>
<keyword evidence="2" id="KW-1185">Reference proteome</keyword>
<protein>
    <submittedName>
        <fullName evidence="1">Uncharacterized protein</fullName>
    </submittedName>
</protein>
<dbReference type="AlphaFoldDB" id="A0A1H9F9I9"/>